<reference evidence="7 8" key="1">
    <citation type="journal article" date="2024" name="Commun. Biol.">
        <title>Comparative genomic analysis of thermophilic fungi reveals convergent evolutionary adaptations and gene losses.</title>
        <authorList>
            <person name="Steindorff A.S."/>
            <person name="Aguilar-Pontes M.V."/>
            <person name="Robinson A.J."/>
            <person name="Andreopoulos B."/>
            <person name="LaButti K."/>
            <person name="Kuo A."/>
            <person name="Mondo S."/>
            <person name="Riley R."/>
            <person name="Otillar R."/>
            <person name="Haridas S."/>
            <person name="Lipzen A."/>
            <person name="Grimwood J."/>
            <person name="Schmutz J."/>
            <person name="Clum A."/>
            <person name="Reid I.D."/>
            <person name="Moisan M.C."/>
            <person name="Butler G."/>
            <person name="Nguyen T.T.M."/>
            <person name="Dewar K."/>
            <person name="Conant G."/>
            <person name="Drula E."/>
            <person name="Henrissat B."/>
            <person name="Hansel C."/>
            <person name="Singer S."/>
            <person name="Hutchinson M.I."/>
            <person name="de Vries R.P."/>
            <person name="Natvig D.O."/>
            <person name="Powell A.J."/>
            <person name="Tsang A."/>
            <person name="Grigoriev I.V."/>
        </authorList>
    </citation>
    <scope>NUCLEOTIDE SEQUENCE [LARGE SCALE GENOMIC DNA]</scope>
    <source>
        <strain evidence="7 8">CBS 494.80</strain>
    </source>
</reference>
<dbReference type="Pfam" id="PF01266">
    <property type="entry name" value="DAO"/>
    <property type="match status" value="1"/>
</dbReference>
<feature type="domain" description="FAD dependent oxidoreductase" evidence="6">
    <location>
        <begin position="5"/>
        <end position="311"/>
    </location>
</feature>
<dbReference type="PROSITE" id="PS00677">
    <property type="entry name" value="DAO"/>
    <property type="match status" value="1"/>
</dbReference>
<evidence type="ECO:0000256" key="5">
    <source>
        <dbReference type="ARBA" id="ARBA00023002"/>
    </source>
</evidence>
<dbReference type="PIRSF" id="PIRSF000189">
    <property type="entry name" value="D-aa_oxidase"/>
    <property type="match status" value="1"/>
</dbReference>
<dbReference type="SUPFAM" id="SSF54373">
    <property type="entry name" value="FAD-linked reductases, C-terminal domain"/>
    <property type="match status" value="1"/>
</dbReference>
<evidence type="ECO:0000256" key="2">
    <source>
        <dbReference type="ARBA" id="ARBA00006730"/>
    </source>
</evidence>
<proteinExistence type="inferred from homology"/>
<sequence length="356" mass="38812">MVESIGIIGAGITGLATAYVLSSKYNVTIVARDQPGDMGLDWASPWAGAVFHPQRRTSKLQQKMQIDSFNFYSSIANLDASNGVKFYPMTEYFDDDTKQSDLWYKSFMPDFKIIPTSALPSHVKVGTTYTSLAINPLLFLPWLKNKLVEKGVKFIRAEVKSFEEARTLTNSKIIINASGVGARYLAGDEAVLPVRGQTMFVKTDFAGCLMMEGSEYTYVIPRAGSGGVIMGGIKSDRLDAEIDVSMKSDILRRVNRLTKGAFRNVNLDNVTDVLGFRPGRKSGLRVEREENIVHAYGVAGAGYIYSFGVAERSKSCAAALRCSKAFDGHGGNGGNGGLVDLSGTELKSKMPLHRSK</sequence>
<keyword evidence="5" id="KW-0560">Oxidoreductase</keyword>
<evidence type="ECO:0000259" key="6">
    <source>
        <dbReference type="Pfam" id="PF01266"/>
    </source>
</evidence>
<keyword evidence="8" id="KW-1185">Reference proteome</keyword>
<comment type="similarity">
    <text evidence="2">Belongs to the DAMOX/DASOX family.</text>
</comment>
<evidence type="ECO:0000256" key="1">
    <source>
        <dbReference type="ARBA" id="ARBA00001974"/>
    </source>
</evidence>
<evidence type="ECO:0000256" key="4">
    <source>
        <dbReference type="ARBA" id="ARBA00022827"/>
    </source>
</evidence>
<evidence type="ECO:0000313" key="7">
    <source>
        <dbReference type="EMBL" id="KAL2062804.1"/>
    </source>
</evidence>
<dbReference type="InterPro" id="IPR023209">
    <property type="entry name" value="DAO"/>
</dbReference>
<protein>
    <recommendedName>
        <fullName evidence="6">FAD dependent oxidoreductase domain-containing protein</fullName>
    </recommendedName>
</protein>
<dbReference type="Gene3D" id="3.30.9.10">
    <property type="entry name" value="D-Amino Acid Oxidase, subunit A, domain 2"/>
    <property type="match status" value="1"/>
</dbReference>
<gene>
    <name evidence="7" type="ORF">VTL71DRAFT_5876</name>
</gene>
<comment type="caution">
    <text evidence="7">The sequence shown here is derived from an EMBL/GenBank/DDBJ whole genome shotgun (WGS) entry which is preliminary data.</text>
</comment>
<dbReference type="InterPro" id="IPR006076">
    <property type="entry name" value="FAD-dep_OxRdtase"/>
</dbReference>
<dbReference type="PANTHER" id="PTHR11530">
    <property type="entry name" value="D-AMINO ACID OXIDASE"/>
    <property type="match status" value="1"/>
</dbReference>
<evidence type="ECO:0000313" key="8">
    <source>
        <dbReference type="Proteomes" id="UP001595075"/>
    </source>
</evidence>
<dbReference type="Proteomes" id="UP001595075">
    <property type="component" value="Unassembled WGS sequence"/>
</dbReference>
<dbReference type="PANTHER" id="PTHR11530:SF11">
    <property type="entry name" value="D-ASPARTATE OXIDASE"/>
    <property type="match status" value="1"/>
</dbReference>
<keyword evidence="4" id="KW-0274">FAD</keyword>
<organism evidence="7 8">
    <name type="scientific">Oculimacula yallundae</name>
    <dbReference type="NCBI Taxonomy" id="86028"/>
    <lineage>
        <taxon>Eukaryota</taxon>
        <taxon>Fungi</taxon>
        <taxon>Dikarya</taxon>
        <taxon>Ascomycota</taxon>
        <taxon>Pezizomycotina</taxon>
        <taxon>Leotiomycetes</taxon>
        <taxon>Helotiales</taxon>
        <taxon>Ploettnerulaceae</taxon>
        <taxon>Oculimacula</taxon>
    </lineage>
</organism>
<evidence type="ECO:0000256" key="3">
    <source>
        <dbReference type="ARBA" id="ARBA00022630"/>
    </source>
</evidence>
<dbReference type="EMBL" id="JAZHXI010000016">
    <property type="protein sequence ID" value="KAL2062804.1"/>
    <property type="molecule type" value="Genomic_DNA"/>
</dbReference>
<dbReference type="Gene3D" id="3.40.50.720">
    <property type="entry name" value="NAD(P)-binding Rossmann-like Domain"/>
    <property type="match status" value="1"/>
</dbReference>
<keyword evidence="3" id="KW-0285">Flavoprotein</keyword>
<dbReference type="InterPro" id="IPR006181">
    <property type="entry name" value="D-amino_acid_oxidase_CS"/>
</dbReference>
<dbReference type="SUPFAM" id="SSF51971">
    <property type="entry name" value="Nucleotide-binding domain"/>
    <property type="match status" value="1"/>
</dbReference>
<name>A0ABR4BYR0_9HELO</name>
<comment type="cofactor">
    <cofactor evidence="1">
        <name>FAD</name>
        <dbReference type="ChEBI" id="CHEBI:57692"/>
    </cofactor>
</comment>
<accession>A0ABR4BYR0</accession>